<name>A0A947GJH0_9CYAN</name>
<feature type="signal peptide" evidence="1">
    <location>
        <begin position="1"/>
        <end position="36"/>
    </location>
</feature>
<dbReference type="EMBL" id="JADOES010000014">
    <property type="protein sequence ID" value="MBT9315642.1"/>
    <property type="molecule type" value="Genomic_DNA"/>
</dbReference>
<gene>
    <name evidence="3" type="ORF">IXB50_09410</name>
</gene>
<dbReference type="Gene3D" id="1.25.40.10">
    <property type="entry name" value="Tetratricopeptide repeat domain"/>
    <property type="match status" value="3"/>
</dbReference>
<evidence type="ECO:0000259" key="2">
    <source>
        <dbReference type="Pfam" id="PF12770"/>
    </source>
</evidence>
<dbReference type="PANTHER" id="PTHR10098">
    <property type="entry name" value="RAPSYN-RELATED"/>
    <property type="match status" value="1"/>
</dbReference>
<accession>A0A947GJH0</accession>
<dbReference type="InterPro" id="IPR019734">
    <property type="entry name" value="TPR_rpt"/>
</dbReference>
<dbReference type="Pfam" id="PF12770">
    <property type="entry name" value="CHAT"/>
    <property type="match status" value="1"/>
</dbReference>
<reference evidence="3" key="2">
    <citation type="journal article" date="2021" name="Mar. Drugs">
        <title>Genome Reduction and Secondary Metabolism of the Marine Sponge-Associated Cyanobacterium Leptothoe.</title>
        <authorList>
            <person name="Konstantinou D."/>
            <person name="Popin R.V."/>
            <person name="Fewer D.P."/>
            <person name="Sivonen K."/>
            <person name="Gkelis S."/>
        </authorList>
    </citation>
    <scope>NUCLEOTIDE SEQUENCE</scope>
    <source>
        <strain evidence="3">TAU-MAC 1115</strain>
    </source>
</reference>
<comment type="caution">
    <text evidence="3">The sequence shown here is derived from an EMBL/GenBank/DDBJ whole genome shotgun (WGS) entry which is preliminary data.</text>
</comment>
<dbReference type="InterPro" id="IPR024983">
    <property type="entry name" value="CHAT_dom"/>
</dbReference>
<dbReference type="SUPFAM" id="SSF48452">
    <property type="entry name" value="TPR-like"/>
    <property type="match status" value="3"/>
</dbReference>
<dbReference type="SMART" id="SM00028">
    <property type="entry name" value="TPR"/>
    <property type="match status" value="7"/>
</dbReference>
<dbReference type="InterPro" id="IPR011990">
    <property type="entry name" value="TPR-like_helical_dom_sf"/>
</dbReference>
<feature type="domain" description="CHAT" evidence="2">
    <location>
        <begin position="583"/>
        <end position="851"/>
    </location>
</feature>
<protein>
    <submittedName>
        <fullName evidence="3">CHAT domain-containing protein</fullName>
    </submittedName>
</protein>
<dbReference type="AlphaFoldDB" id="A0A947GJH0"/>
<dbReference type="Proteomes" id="UP000717364">
    <property type="component" value="Unassembled WGS sequence"/>
</dbReference>
<feature type="chain" id="PRO_5037443581" evidence="1">
    <location>
        <begin position="37"/>
        <end position="853"/>
    </location>
</feature>
<evidence type="ECO:0000256" key="1">
    <source>
        <dbReference type="SAM" id="SignalP"/>
    </source>
</evidence>
<proteinExistence type="predicted"/>
<keyword evidence="4" id="KW-1185">Reference proteome</keyword>
<sequence length="853" mass="93420">MRRLSSQSQKFRLLGLGLLGLVLAFAIALTPLPAPAAPPPATTLETRASVDPLSAGRVYYTSGQFAAAIEQWQTAAQIADQQGDLASQVMSWNGIASAHQALSQWAQANQSIEQSQTLLNNASAPEPILWAQTLNTQASLLLNHTGQAEAALETWQQAEHYYQEAGDLLGTLGVQINQAQALQTLGFYRRARHQLEALDQQLISMPDSDIKVAALRSLGQTLQLIGVPRDSYDALAQSLETARNIGATSDVSSIYLSIAKLAFKLDSPAQALEYFQAAEASALMPLDQLQARLGKLASYINMGDIKSISGVTASIQQQLNTLPPSRTTVYGTINLAHSLARLPHSQRPISNQTINQLLADALQAAKSLGDQRAEAYTLSQLGQLYHQNHQESAALTLSQKSLTLAESIQSPDIISQSAWQLGKLFKQQQQQESAVEAYTKAVTALQSLRGDLVAINQDIQFSYREEVEPVYRELVALLLAENSQASLRQARDVLEDLQVAELDNFFQEACLDLESNPIDQLDAKATVVYSIILDGQLSVIYSQPDQPLQAYATEVDQATLETTLRSFLASLHPSADRPQQLTYSQTLYDWIIRPAEEAGILHSDQTLVFVLDGLLRNLPMAALHDGEQYLIEKYAIALSPGLQLLPASVFSQQDTRAIVAGISESRGRFSALPAVQEEVTTISQLLPSLRLLNHKFTKQSLRQSLSDRRVNVVHLATHGRFSSEFSQTFFLTWDGVVNINELSELLKRRQTDSSRPIELLTLSACETATGDDRAALGLAGLAVRSGARSTLATLWAVKDEVAKQLMTTVYENLGQASLTKAEALRQAQLELLHSDDFADPFFWAAYVLIGNWL</sequence>
<evidence type="ECO:0000313" key="3">
    <source>
        <dbReference type="EMBL" id="MBT9315642.1"/>
    </source>
</evidence>
<dbReference type="PANTHER" id="PTHR10098:SF112">
    <property type="entry name" value="SLR0380 PROTEIN"/>
    <property type="match status" value="1"/>
</dbReference>
<dbReference type="RefSeq" id="WP_215608708.1">
    <property type="nucleotide sequence ID" value="NZ_JADOES010000014.1"/>
</dbReference>
<organism evidence="3 4">
    <name type="scientific">Leptothoe spongobia TAU-MAC 1115</name>
    <dbReference type="NCBI Taxonomy" id="1967444"/>
    <lineage>
        <taxon>Bacteria</taxon>
        <taxon>Bacillati</taxon>
        <taxon>Cyanobacteriota</taxon>
        <taxon>Cyanophyceae</taxon>
        <taxon>Nodosilineales</taxon>
        <taxon>Cymatolegaceae</taxon>
        <taxon>Leptothoe</taxon>
        <taxon>Leptothoe spongobia</taxon>
    </lineage>
</organism>
<evidence type="ECO:0000313" key="4">
    <source>
        <dbReference type="Proteomes" id="UP000717364"/>
    </source>
</evidence>
<keyword evidence="1" id="KW-0732">Signal</keyword>
<reference evidence="3" key="1">
    <citation type="submission" date="2020-11" db="EMBL/GenBank/DDBJ databases">
        <authorList>
            <person name="Konstantinou D."/>
            <person name="Gkelis S."/>
            <person name="Popin R."/>
            <person name="Fewer D."/>
            <person name="Sivonen K."/>
        </authorList>
    </citation>
    <scope>NUCLEOTIDE SEQUENCE</scope>
    <source>
        <strain evidence="3">TAU-MAC 1115</strain>
    </source>
</reference>